<evidence type="ECO:0000256" key="13">
    <source>
        <dbReference type="SAM" id="MobiDB-lite"/>
    </source>
</evidence>
<dbReference type="GO" id="GO:0005096">
    <property type="term" value="F:GTPase activator activity"/>
    <property type="evidence" value="ECO:0007669"/>
    <property type="project" value="UniProtKB-KW"/>
</dbReference>
<dbReference type="PANTHER" id="PTHR13179:SF8">
    <property type="entry name" value="GATOR COMPLEX PROTEIN DEPDC5"/>
    <property type="match status" value="1"/>
</dbReference>
<dbReference type="CDD" id="cd04449">
    <property type="entry name" value="DEP_DEPDC5-like"/>
    <property type="match status" value="1"/>
</dbReference>
<evidence type="ECO:0000256" key="10">
    <source>
        <dbReference type="ARBA" id="ARBA00023228"/>
    </source>
</evidence>
<keyword evidence="6" id="KW-0963">Cytoplasm</keyword>
<dbReference type="InterPro" id="IPR045838">
    <property type="entry name" value="DEPDC5_CTD"/>
</dbReference>
<keyword evidence="8" id="KW-0832">Ubl conjugation</keyword>
<dbReference type="InterPro" id="IPR036390">
    <property type="entry name" value="WH_DNA-bd_sf"/>
</dbReference>
<gene>
    <name evidence="15" type="primary">DEPDC5</name>
</gene>
<dbReference type="PROSITE" id="PS50186">
    <property type="entry name" value="DEP"/>
    <property type="match status" value="1"/>
</dbReference>
<keyword evidence="5" id="KW-0343">GTPase activation</keyword>
<evidence type="ECO:0000256" key="5">
    <source>
        <dbReference type="ARBA" id="ARBA00022468"/>
    </source>
</evidence>
<dbReference type="SMART" id="SM00049">
    <property type="entry name" value="DEP"/>
    <property type="match status" value="1"/>
</dbReference>
<reference evidence="15" key="2">
    <citation type="submission" date="2025-08" db="UniProtKB">
        <authorList>
            <consortium name="Ensembl"/>
        </authorList>
    </citation>
    <scope>IDENTIFICATION</scope>
</reference>
<dbReference type="Pfam" id="PF19418">
    <property type="entry name" value="DEPDC5_CTD"/>
    <property type="match status" value="1"/>
</dbReference>
<dbReference type="GO" id="GO:0034198">
    <property type="term" value="P:cellular response to amino acid starvation"/>
    <property type="evidence" value="ECO:0007669"/>
    <property type="project" value="TreeGrafter"/>
</dbReference>
<comment type="similarity">
    <text evidence="4">Belongs to the IML1 family.</text>
</comment>
<dbReference type="Pfam" id="PF12257">
    <property type="entry name" value="IML1"/>
    <property type="match status" value="1"/>
</dbReference>
<evidence type="ECO:0000256" key="2">
    <source>
        <dbReference type="ARBA" id="ARBA00004556"/>
    </source>
</evidence>
<dbReference type="PANTHER" id="PTHR13179">
    <property type="entry name" value="DEP DOMAIN CONTAINING PROTEIN 5"/>
    <property type="match status" value="1"/>
</dbReference>
<evidence type="ECO:0000256" key="3">
    <source>
        <dbReference type="ARBA" id="ARBA00004656"/>
    </source>
</evidence>
<feature type="compositionally biased region" description="Low complexity" evidence="13">
    <location>
        <begin position="470"/>
        <end position="481"/>
    </location>
</feature>
<dbReference type="Proteomes" id="UP000694553">
    <property type="component" value="Unassembled WGS sequence"/>
</dbReference>
<dbReference type="Pfam" id="PF23013">
    <property type="entry name" value="IML1_N"/>
    <property type="match status" value="1"/>
</dbReference>
<dbReference type="GO" id="GO:1990130">
    <property type="term" value="C:GATOR1 complex"/>
    <property type="evidence" value="ECO:0007669"/>
    <property type="project" value="TreeGrafter"/>
</dbReference>
<feature type="region of interest" description="Disordered" evidence="13">
    <location>
        <begin position="457"/>
        <end position="499"/>
    </location>
</feature>
<feature type="domain" description="DEP" evidence="14">
    <location>
        <begin position="1107"/>
        <end position="1182"/>
    </location>
</feature>
<evidence type="ECO:0000256" key="8">
    <source>
        <dbReference type="ARBA" id="ARBA00022843"/>
    </source>
</evidence>
<evidence type="ECO:0000313" key="16">
    <source>
        <dbReference type="Proteomes" id="UP000694553"/>
    </source>
</evidence>
<keyword evidence="10" id="KW-0458">Lysosome</keyword>
<keyword evidence="16" id="KW-1185">Reference proteome</keyword>
<dbReference type="Gene3D" id="1.10.10.10">
    <property type="entry name" value="Winged helix-like DNA-binding domain superfamily/Winged helix DNA-binding domain"/>
    <property type="match status" value="1"/>
</dbReference>
<dbReference type="GO" id="GO:0005765">
    <property type="term" value="C:lysosomal membrane"/>
    <property type="evidence" value="ECO:0007669"/>
    <property type="project" value="UniProtKB-SubCell"/>
</dbReference>
<dbReference type="Ensembl" id="ENSCMUT00000026441.2">
    <property type="protein sequence ID" value="ENSCMUP00000024604.1"/>
    <property type="gene ID" value="ENSCMUG00000011018.2"/>
</dbReference>
<reference evidence="15" key="3">
    <citation type="submission" date="2025-09" db="UniProtKB">
        <authorList>
            <consortium name="Ensembl"/>
        </authorList>
    </citation>
    <scope>IDENTIFICATION</scope>
</reference>
<dbReference type="GO" id="GO:1904262">
    <property type="term" value="P:negative regulation of TORC1 signaling"/>
    <property type="evidence" value="ECO:0007669"/>
    <property type="project" value="TreeGrafter"/>
</dbReference>
<sequence>MRTNKVYKLVIHKKGFGGSDDELVVNPKVFLQIKLGDVVEIWFLDVDQTVAQVFRLRPYQDVHVNVVDPKEVTLDLVELTFKDQYIGRGDMWRLKKSLVSTCAYVTQKVEFAGIRAQAGELWVKSEKVTCGYISEDTRVRVQERGRKQFFPSFACKAFYFYFAGDLYFEKAVNGFLADLFTKWKEKNCSHEVTVVLFSRTFYEAKSIDEFPETHRASIRQDHEGRFYEDFYKVVVQNERREEWTSLLVTIKKLFIQYPVLVRLEQAEGFPPGYNSTSAQGNYLEAINLSFNVFDKHYINRNFDRTGQMSVVITPGVGVFEVDRLLMILTKQRMIDNGIGVDLVCMGEQPLHAVPLFKLHNRCGPGDSRMGDDYNIPHWINHSFYTSKSQLLCNSFTPRIKLAGRKPLMEKAKNNRDASLGAPKDAENALPIQVDYDGYDAQVFRLPGPSRAQRCTTFRSVRERESRTRKSSSSYDVSCSPSLQSRTLPPEEVRSQASDDSSLGKISNILMIPRPHLHQCEVSSSLGYTSTRDFLENTLESQQRDSSAPGRFHVGSAESMLHIRPGGYAPQRALINPFAPSRMPMKLTSNRRRWMHTFPVGPSGEAIQIHHQTRQNMAEMQGSGQQDLTHSSAELLELAYHEATGVNLKTQNKDALEDAVSNSPDPILTLSAPPVVPGFCCTVGVDWKSLTTPACLPLTTDYFPDRQSLQNDYTEGCYDLLPEADIDRRDEEGVQMTAQQVFEEFICQRLMQGYQIIVQSKPQKPAPAVPPPLSSSPLYSRGLVSRNRPEEEDQYCSLLSVYPYESAQINYTYSLCPSHSDSEFVSCWVEFSHERLEEYKWNYLDQYICSAGSEDFSLIESLKFWRTRFLLLPACISATKRIMEGEAHCDVYGDKPRSDEEEWQLLDGFIRFVEGLNRIRRRHRSDRMIRKGSAMKGLQIAGPISTHSLEQSGPPIGKKGTSALSALLQMEASQKTLGEQQAAMLSGKSSGQPSESGNIAITPTYMDSPRKDGGFFMDFVRSPRTASAFYSQVSIDQSVPATSDGNMLITMGQVPDRGSTQALGSTQNVADLGYNTAGAAEGSSQQCSTSALTSSSTLVEILEAMKHPTTGIQLLSEQKGLSPYCFISAEVVHWLVNNVEGVQTQSMAIDIMQKMLEEQLIVHASGEALRTFIYGFYFYKIVVDKEPDRVGLQQPAMWHTAAMDDFSTFQRKWFEVAFVAEELLHSEIPAFFLPWLPSRPASYASRHSSFSRSFGGRSQAAALLAATVPEQRTVTLDVDVNNRTDRLEWCSCYYHGNFSLNAAFEIKLHWMAVTAAVLFEMVQGWHRKATSCGFLLVPVLEGPFALPSYLYGDPLRAQLFIPLNVSCLLKEGSEHLFDGFEPETYWDRMHLLQEAIAHRFGFVQDKYSASAFNFPAENKPQYIHVTGTVFLQLPYSKRKFSSGQQRRRRNSTSSTNQNMFCEERIGYNWAYNTMLTKTWRSSATGDEKFADRLLKDFTDFCWNKDSRLVMFWTDCLDKMHASAP</sequence>
<protein>
    <recommendedName>
        <fullName evidence="11">GATOR1 complex protein DEPDC5</fullName>
    </recommendedName>
    <alternativeName>
        <fullName evidence="12">DEP domain-containing protein 5</fullName>
    </alternativeName>
</protein>
<evidence type="ECO:0000313" key="15">
    <source>
        <dbReference type="Ensembl" id="ENSCMUP00000024604.1"/>
    </source>
</evidence>
<evidence type="ECO:0000256" key="4">
    <source>
        <dbReference type="ARBA" id="ARBA00005643"/>
    </source>
</evidence>
<evidence type="ECO:0000259" key="14">
    <source>
        <dbReference type="PROSITE" id="PS50186"/>
    </source>
</evidence>
<accession>A0A8C3H322</accession>
<evidence type="ECO:0000256" key="12">
    <source>
        <dbReference type="ARBA" id="ARBA00079194"/>
    </source>
</evidence>
<evidence type="ECO:0000256" key="9">
    <source>
        <dbReference type="ARBA" id="ARBA00023136"/>
    </source>
</evidence>
<dbReference type="InterPro" id="IPR055213">
    <property type="entry name" value="IML1_double_psi_beta_barrel"/>
</dbReference>
<dbReference type="InterPro" id="IPR036388">
    <property type="entry name" value="WH-like_DNA-bd_sf"/>
</dbReference>
<dbReference type="GO" id="GO:0035556">
    <property type="term" value="P:intracellular signal transduction"/>
    <property type="evidence" value="ECO:0007669"/>
    <property type="project" value="InterPro"/>
</dbReference>
<evidence type="ECO:0000256" key="7">
    <source>
        <dbReference type="ARBA" id="ARBA00022553"/>
    </source>
</evidence>
<organism evidence="15 16">
    <name type="scientific">Corvus moneduloides</name>
    <name type="common">New Caledonian crow</name>
    <dbReference type="NCBI Taxonomy" id="1196302"/>
    <lineage>
        <taxon>Eukaryota</taxon>
        <taxon>Metazoa</taxon>
        <taxon>Chordata</taxon>
        <taxon>Craniata</taxon>
        <taxon>Vertebrata</taxon>
        <taxon>Euteleostomi</taxon>
        <taxon>Archelosauria</taxon>
        <taxon>Archosauria</taxon>
        <taxon>Dinosauria</taxon>
        <taxon>Saurischia</taxon>
        <taxon>Theropoda</taxon>
        <taxon>Coelurosauria</taxon>
        <taxon>Aves</taxon>
        <taxon>Neognathae</taxon>
        <taxon>Neoaves</taxon>
        <taxon>Telluraves</taxon>
        <taxon>Australaves</taxon>
        <taxon>Passeriformes</taxon>
        <taxon>Corvoidea</taxon>
        <taxon>Corvidae</taxon>
        <taxon>Corvus</taxon>
    </lineage>
</organism>
<evidence type="ECO:0000256" key="6">
    <source>
        <dbReference type="ARBA" id="ARBA00022490"/>
    </source>
</evidence>
<evidence type="ECO:0000256" key="1">
    <source>
        <dbReference type="ARBA" id="ARBA00004514"/>
    </source>
</evidence>
<dbReference type="GO" id="GO:0005829">
    <property type="term" value="C:cytosol"/>
    <property type="evidence" value="ECO:0007669"/>
    <property type="project" value="UniProtKB-SubCell"/>
</dbReference>
<evidence type="ECO:0000256" key="11">
    <source>
        <dbReference type="ARBA" id="ARBA00070737"/>
    </source>
</evidence>
<dbReference type="InterPro" id="IPR048255">
    <property type="entry name" value="IML1_N"/>
</dbReference>
<dbReference type="GO" id="GO:0010508">
    <property type="term" value="P:positive regulation of autophagy"/>
    <property type="evidence" value="ECO:0007669"/>
    <property type="project" value="TreeGrafter"/>
</dbReference>
<name>A0A8C3H322_CORMO</name>
<keyword evidence="7" id="KW-0597">Phosphoprotein</keyword>
<dbReference type="GO" id="GO:0048471">
    <property type="term" value="C:perinuclear region of cytoplasm"/>
    <property type="evidence" value="ECO:0007669"/>
    <property type="project" value="UniProtKB-SubCell"/>
</dbReference>
<dbReference type="Pfam" id="PF00610">
    <property type="entry name" value="DEP"/>
    <property type="match status" value="1"/>
</dbReference>
<dbReference type="SUPFAM" id="SSF46785">
    <property type="entry name" value="Winged helix' DNA-binding domain"/>
    <property type="match status" value="1"/>
</dbReference>
<dbReference type="FunFam" id="1.10.10.10:FF:000171">
    <property type="entry name" value="DEP domain-containing protein 5 isoform X2"/>
    <property type="match status" value="1"/>
</dbReference>
<keyword evidence="9" id="KW-0472">Membrane</keyword>
<comment type="subcellular location">
    <subcellularLocation>
        <location evidence="1">Cytoplasm</location>
        <location evidence="1">Cytosol</location>
    </subcellularLocation>
    <subcellularLocation>
        <location evidence="2">Cytoplasm</location>
        <location evidence="2">Perinuclear region</location>
    </subcellularLocation>
    <subcellularLocation>
        <location evidence="3">Lysosome membrane</location>
    </subcellularLocation>
</comment>
<dbReference type="InterPro" id="IPR000591">
    <property type="entry name" value="DEP_dom"/>
</dbReference>
<proteinExistence type="inferred from homology"/>
<dbReference type="InterPro" id="IPR027244">
    <property type="entry name" value="IML1"/>
</dbReference>
<reference evidence="16" key="1">
    <citation type="submission" date="2019-10" db="EMBL/GenBank/DDBJ databases">
        <title>Corvus moneduloides (New Caledonian crow) genome, bCorMon1, primary haplotype.</title>
        <authorList>
            <person name="Rutz C."/>
            <person name="Fungtammasan C."/>
            <person name="Mountcastle J."/>
            <person name="Formenti G."/>
            <person name="Chow W."/>
            <person name="Howe K."/>
            <person name="Steele M.P."/>
            <person name="Fernandes J."/>
            <person name="Gilbert M.T.P."/>
            <person name="Fedrigo O."/>
            <person name="Jarvis E.D."/>
            <person name="Gemmell N."/>
        </authorList>
    </citation>
    <scope>NUCLEOTIDE SEQUENCE [LARGE SCALE GENOMIC DNA]</scope>
</reference>